<evidence type="ECO:0000313" key="14">
    <source>
        <dbReference type="EMBL" id="HIU45561.1"/>
    </source>
</evidence>
<keyword evidence="7 10" id="KW-0235">DNA replication</keyword>
<evidence type="ECO:0000256" key="7">
    <source>
        <dbReference type="ARBA" id="ARBA00022705"/>
    </source>
</evidence>
<comment type="similarity">
    <text evidence="2 10">Belongs to the beta sliding clamp family.</text>
</comment>
<dbReference type="PANTHER" id="PTHR30478:SF0">
    <property type="entry name" value="BETA SLIDING CLAMP"/>
    <property type="match status" value="1"/>
</dbReference>
<comment type="caution">
    <text evidence="14">The sequence shown here is derived from an EMBL/GenBank/DDBJ whole genome shotgun (WGS) entry which is preliminary data.</text>
</comment>
<dbReference type="InterPro" id="IPR022634">
    <property type="entry name" value="DNA_polIII_beta_N"/>
</dbReference>
<keyword evidence="8 10" id="KW-0239">DNA-directed DNA polymerase</keyword>
<dbReference type="Pfam" id="PF02767">
    <property type="entry name" value="DNA_pol3_beta_2"/>
    <property type="match status" value="1"/>
</dbReference>
<dbReference type="Gene3D" id="3.10.150.10">
    <property type="entry name" value="DNA Polymerase III, subunit A, domain 2"/>
    <property type="match status" value="1"/>
</dbReference>
<organism evidence="14 15">
    <name type="scientific">Candidatus Alloenteromonas pullicola</name>
    <dbReference type="NCBI Taxonomy" id="2840784"/>
    <lineage>
        <taxon>Bacteria</taxon>
        <taxon>Bacillati</taxon>
        <taxon>Bacillota</taxon>
        <taxon>Bacillota incertae sedis</taxon>
        <taxon>Candidatus Alloenteromonas</taxon>
    </lineage>
</organism>
<dbReference type="Pfam" id="PF00712">
    <property type="entry name" value="DNA_pol3_beta"/>
    <property type="match status" value="1"/>
</dbReference>
<evidence type="ECO:0000259" key="13">
    <source>
        <dbReference type="Pfam" id="PF02768"/>
    </source>
</evidence>
<dbReference type="GO" id="GO:0003887">
    <property type="term" value="F:DNA-directed DNA polymerase activity"/>
    <property type="evidence" value="ECO:0007669"/>
    <property type="project" value="UniProtKB-UniRule"/>
</dbReference>
<gene>
    <name evidence="14" type="primary">dnaN</name>
    <name evidence="14" type="ORF">IAC52_04620</name>
</gene>
<feature type="domain" description="DNA polymerase III beta sliding clamp C-terminal" evidence="13">
    <location>
        <begin position="254"/>
        <end position="372"/>
    </location>
</feature>
<dbReference type="CDD" id="cd00140">
    <property type="entry name" value="beta_clamp"/>
    <property type="match status" value="1"/>
</dbReference>
<dbReference type="SUPFAM" id="SSF55979">
    <property type="entry name" value="DNA clamp"/>
    <property type="match status" value="3"/>
</dbReference>
<dbReference type="InterPro" id="IPR022637">
    <property type="entry name" value="DNA_polIII_beta_cen"/>
</dbReference>
<keyword evidence="4 10" id="KW-0963">Cytoplasm</keyword>
<evidence type="ECO:0000259" key="11">
    <source>
        <dbReference type="Pfam" id="PF00712"/>
    </source>
</evidence>
<evidence type="ECO:0000256" key="4">
    <source>
        <dbReference type="ARBA" id="ARBA00022490"/>
    </source>
</evidence>
<evidence type="ECO:0000256" key="2">
    <source>
        <dbReference type="ARBA" id="ARBA00010752"/>
    </source>
</evidence>
<dbReference type="GO" id="GO:0005737">
    <property type="term" value="C:cytoplasm"/>
    <property type="evidence" value="ECO:0007669"/>
    <property type="project" value="UniProtKB-SubCell"/>
</dbReference>
<dbReference type="InterPro" id="IPR001001">
    <property type="entry name" value="DNA_polIII_beta"/>
</dbReference>
<accession>A0A9D1S3G6</accession>
<evidence type="ECO:0000256" key="5">
    <source>
        <dbReference type="ARBA" id="ARBA00022679"/>
    </source>
</evidence>
<feature type="domain" description="DNA polymerase III beta sliding clamp N-terminal" evidence="11">
    <location>
        <begin position="1"/>
        <end position="126"/>
    </location>
</feature>
<dbReference type="InterPro" id="IPR022635">
    <property type="entry name" value="DNA_polIII_beta_C"/>
</dbReference>
<dbReference type="PIRSF" id="PIRSF000804">
    <property type="entry name" value="DNA_pol_III_b"/>
    <property type="match status" value="1"/>
</dbReference>
<evidence type="ECO:0000256" key="6">
    <source>
        <dbReference type="ARBA" id="ARBA00022695"/>
    </source>
</evidence>
<evidence type="ECO:0000256" key="8">
    <source>
        <dbReference type="ARBA" id="ARBA00022932"/>
    </source>
</evidence>
<reference evidence="14" key="1">
    <citation type="submission" date="2020-10" db="EMBL/GenBank/DDBJ databases">
        <authorList>
            <person name="Gilroy R."/>
        </authorList>
    </citation>
    <scope>NUCLEOTIDE SEQUENCE</scope>
    <source>
        <strain evidence="14">ChiGjej1B1-22543</strain>
    </source>
</reference>
<dbReference type="EMBL" id="DVMV01000038">
    <property type="protein sequence ID" value="HIU45561.1"/>
    <property type="molecule type" value="Genomic_DNA"/>
</dbReference>
<dbReference type="PANTHER" id="PTHR30478">
    <property type="entry name" value="DNA POLYMERASE III SUBUNIT BETA"/>
    <property type="match status" value="1"/>
</dbReference>
<evidence type="ECO:0000256" key="1">
    <source>
        <dbReference type="ARBA" id="ARBA00004496"/>
    </source>
</evidence>
<evidence type="ECO:0000256" key="10">
    <source>
        <dbReference type="PIRNR" id="PIRNR000804"/>
    </source>
</evidence>
<comment type="subunit">
    <text evidence="10">Forms a ring-shaped head-to-tail homodimer around DNA.</text>
</comment>
<dbReference type="InterPro" id="IPR046938">
    <property type="entry name" value="DNA_clamp_sf"/>
</dbReference>
<dbReference type="AlphaFoldDB" id="A0A9D1S3G6"/>
<keyword evidence="9" id="KW-0238">DNA-binding</keyword>
<keyword evidence="6 10" id="KW-0548">Nucleotidyltransferase</keyword>
<evidence type="ECO:0000259" key="12">
    <source>
        <dbReference type="Pfam" id="PF02767"/>
    </source>
</evidence>
<comment type="function">
    <text evidence="10">Confers DNA tethering and processivity to DNA polymerases and other proteins. Acts as a clamp, forming a ring around DNA (a reaction catalyzed by the clamp-loading complex) which diffuses in an ATP-independent manner freely and bidirectionally along dsDNA. Initially characterized for its ability to contact the catalytic subunit of DNA polymerase III (Pol III), a complex, multichain enzyme responsible for most of the replicative synthesis in bacteria; Pol III exhibits 3'-5' exonuclease proofreading activity. The beta chain is required for initiation of replication as well as for processivity of DNA replication.</text>
</comment>
<comment type="subcellular location">
    <subcellularLocation>
        <location evidence="1 10">Cytoplasm</location>
    </subcellularLocation>
</comment>
<keyword evidence="5 10" id="KW-0808">Transferase</keyword>
<evidence type="ECO:0000256" key="3">
    <source>
        <dbReference type="ARBA" id="ARBA00021035"/>
    </source>
</evidence>
<protein>
    <recommendedName>
        <fullName evidence="3 10">Beta sliding clamp</fullName>
    </recommendedName>
</protein>
<name>A0A9D1S3G6_9FIRM</name>
<evidence type="ECO:0000256" key="9">
    <source>
        <dbReference type="ARBA" id="ARBA00023125"/>
    </source>
</evidence>
<proteinExistence type="inferred from homology"/>
<dbReference type="GO" id="GO:0006271">
    <property type="term" value="P:DNA strand elongation involved in DNA replication"/>
    <property type="evidence" value="ECO:0007669"/>
    <property type="project" value="TreeGrafter"/>
</dbReference>
<feature type="domain" description="DNA polymerase III beta sliding clamp central" evidence="12">
    <location>
        <begin position="139"/>
        <end position="249"/>
    </location>
</feature>
<dbReference type="SMART" id="SM00480">
    <property type="entry name" value="POL3Bc"/>
    <property type="match status" value="1"/>
</dbReference>
<dbReference type="GO" id="GO:0009360">
    <property type="term" value="C:DNA polymerase III complex"/>
    <property type="evidence" value="ECO:0007669"/>
    <property type="project" value="InterPro"/>
</dbReference>
<evidence type="ECO:0000313" key="15">
    <source>
        <dbReference type="Proteomes" id="UP000824070"/>
    </source>
</evidence>
<dbReference type="Gene3D" id="3.70.10.10">
    <property type="match status" value="1"/>
</dbReference>
<reference evidence="14" key="2">
    <citation type="journal article" date="2021" name="PeerJ">
        <title>Extensive microbial diversity within the chicken gut microbiome revealed by metagenomics and culture.</title>
        <authorList>
            <person name="Gilroy R."/>
            <person name="Ravi A."/>
            <person name="Getino M."/>
            <person name="Pursley I."/>
            <person name="Horton D.L."/>
            <person name="Alikhan N.F."/>
            <person name="Baker D."/>
            <person name="Gharbi K."/>
            <person name="Hall N."/>
            <person name="Watson M."/>
            <person name="Adriaenssens E.M."/>
            <person name="Foster-Nyarko E."/>
            <person name="Jarju S."/>
            <person name="Secka A."/>
            <person name="Antonio M."/>
            <person name="Oren A."/>
            <person name="Chaudhuri R.R."/>
            <person name="La Ragione R."/>
            <person name="Hildebrand F."/>
            <person name="Pallen M.J."/>
        </authorList>
    </citation>
    <scope>NUCLEOTIDE SEQUENCE</scope>
    <source>
        <strain evidence="14">ChiGjej1B1-22543</strain>
    </source>
</reference>
<dbReference type="Proteomes" id="UP000824070">
    <property type="component" value="Unassembled WGS sequence"/>
</dbReference>
<dbReference type="Pfam" id="PF02768">
    <property type="entry name" value="DNA_pol3_beta_3"/>
    <property type="match status" value="1"/>
</dbReference>
<sequence length="375" mass="40722">MRLSISRAPLLVALSSAQKAIAPKNPYPIMANFKLDLNSKGLEITGSNSDVTIRSTVPYTQNDKPIITNYIAGSALIDAFRLTEAVRKMEGSNVDIDVIDNSIAKISDSSFSMKAKSISSDEYPDIALDLVGQTFEIGKPEFCSLIEQCAHAASTSGKTRDPVLTAINFTLKGKTLTAISTDTARVAVKKVPVESDLAFSANIPAKSLLDIAPLFDNAKTIRISIGDKQAVFSFDNTIISCRLIPGSYPSLANAFPKTFNHILQVNSREFMNAIGRVSVVSNDTGSVLKLHMSEDLVELSIKNRENGSANEQITNYRYTGETIEVAINSVLVADAIKALKSEDVELCFYAEMRPFVVKSPEDDSATELITPVHVY</sequence>
<dbReference type="GO" id="GO:0003677">
    <property type="term" value="F:DNA binding"/>
    <property type="evidence" value="ECO:0007669"/>
    <property type="project" value="UniProtKB-UniRule"/>
</dbReference>
<dbReference type="NCBIfam" id="TIGR00663">
    <property type="entry name" value="dnan"/>
    <property type="match status" value="1"/>
</dbReference>
<dbReference type="GO" id="GO:0008408">
    <property type="term" value="F:3'-5' exonuclease activity"/>
    <property type="evidence" value="ECO:0007669"/>
    <property type="project" value="InterPro"/>
</dbReference>